<evidence type="ECO:0000313" key="3">
    <source>
        <dbReference type="EMBL" id="EYR64767.1"/>
    </source>
</evidence>
<evidence type="ECO:0000259" key="2">
    <source>
        <dbReference type="Pfam" id="PF02350"/>
    </source>
</evidence>
<dbReference type="RefSeq" id="WP_034222371.1">
    <property type="nucleotide sequence ID" value="NZ_AXCW01000018.1"/>
</dbReference>
<keyword evidence="1" id="KW-0413">Isomerase</keyword>
<dbReference type="PANTHER" id="PTHR43174:SF1">
    <property type="entry name" value="UDP-N-ACETYLGLUCOSAMINE 2-EPIMERASE"/>
    <property type="match status" value="1"/>
</dbReference>
<organism evidence="3 4">
    <name type="scientific">Actinotalea ferrariae CF5-4</name>
    <dbReference type="NCBI Taxonomy" id="948458"/>
    <lineage>
        <taxon>Bacteria</taxon>
        <taxon>Bacillati</taxon>
        <taxon>Actinomycetota</taxon>
        <taxon>Actinomycetes</taxon>
        <taxon>Micrococcales</taxon>
        <taxon>Cellulomonadaceae</taxon>
        <taxon>Actinotalea</taxon>
    </lineage>
</organism>
<gene>
    <name evidence="3" type="ORF">N866_05155</name>
</gene>
<dbReference type="Proteomes" id="UP000019753">
    <property type="component" value="Unassembled WGS sequence"/>
</dbReference>
<dbReference type="AlphaFoldDB" id="A0A021W0A3"/>
<comment type="caution">
    <text evidence="3">The sequence shown here is derived from an EMBL/GenBank/DDBJ whole genome shotgun (WGS) entry which is preliminary data.</text>
</comment>
<name>A0A021W0A3_9CELL</name>
<dbReference type="Pfam" id="PF02350">
    <property type="entry name" value="Epimerase_2"/>
    <property type="match status" value="1"/>
</dbReference>
<evidence type="ECO:0000313" key="4">
    <source>
        <dbReference type="Proteomes" id="UP000019753"/>
    </source>
</evidence>
<protein>
    <submittedName>
        <fullName evidence="3">UDP-N-acetylglucosamine 2-epimerase</fullName>
    </submittedName>
</protein>
<dbReference type="EMBL" id="AXCW01000018">
    <property type="protein sequence ID" value="EYR64767.1"/>
    <property type="molecule type" value="Genomic_DNA"/>
</dbReference>
<dbReference type="PANTHER" id="PTHR43174">
    <property type="entry name" value="UDP-N-ACETYLGLUCOSAMINE 2-EPIMERASE"/>
    <property type="match status" value="1"/>
</dbReference>
<comment type="similarity">
    <text evidence="1">Belongs to the UDP-N-acetylglucosamine 2-epimerase family.</text>
</comment>
<dbReference type="InterPro" id="IPR003331">
    <property type="entry name" value="UDP_GlcNAc_Epimerase_2_dom"/>
</dbReference>
<accession>A0A021W0A3</accession>
<proteinExistence type="inferred from homology"/>
<dbReference type="GO" id="GO:0016853">
    <property type="term" value="F:isomerase activity"/>
    <property type="evidence" value="ECO:0007669"/>
    <property type="project" value="UniProtKB-KW"/>
</dbReference>
<dbReference type="SUPFAM" id="SSF53756">
    <property type="entry name" value="UDP-Glycosyltransferase/glycogen phosphorylase"/>
    <property type="match status" value="1"/>
</dbReference>
<dbReference type="InterPro" id="IPR029767">
    <property type="entry name" value="WecB-like"/>
</dbReference>
<reference evidence="3 4" key="1">
    <citation type="submission" date="2014-01" db="EMBL/GenBank/DDBJ databases">
        <title>Actinotalea ferrariae CF5-4.</title>
        <authorList>
            <person name="Chen F."/>
            <person name="Li Y."/>
            <person name="Wang G."/>
        </authorList>
    </citation>
    <scope>NUCLEOTIDE SEQUENCE [LARGE SCALE GENOMIC DNA]</scope>
    <source>
        <strain evidence="3 4">CF5-4</strain>
    </source>
</reference>
<keyword evidence="4" id="KW-1185">Reference proteome</keyword>
<evidence type="ECO:0000256" key="1">
    <source>
        <dbReference type="RuleBase" id="RU003513"/>
    </source>
</evidence>
<feature type="domain" description="UDP-N-acetylglucosamine 2-epimerase" evidence="2">
    <location>
        <begin position="28"/>
        <end position="325"/>
    </location>
</feature>
<sequence>MIAILVGTTAELIKMAPVHHELRSRGRAVEIWYTGQHVTELEATLRDLDLPAPEVWLVPRGSARNLARPAEVPAWVARLARTVLRERSRLRARLHADGRSPVVLVHGDTFTAPLGALVGRLLGARVGHVEAGMRSGSLVHPFPEELNRRVVAHLADLHFAPTSQQVHNLRRRRGAVVCTGANTVLDAVRYALERGESTEIHLPERYAVATLHRFELVRDQELYRRALEALRAHATPDRPIIYFCGASERARLEQFGLLSLFDSETFRLEEKQSYVRFLPVLARAEFVVTDSGGLQEECAHLGIPCAVHRARTERPDGEGTVMVFTRFRDDVLRRFLEAPDRYRVDVAAEAVHPSRTVVDVLEALGA</sequence>
<dbReference type="Gene3D" id="3.40.50.2000">
    <property type="entry name" value="Glycogen Phosphorylase B"/>
    <property type="match status" value="2"/>
</dbReference>